<dbReference type="InterPro" id="IPR005537">
    <property type="entry name" value="RAMP_III_fam"/>
</dbReference>
<evidence type="ECO:0000259" key="2">
    <source>
        <dbReference type="Pfam" id="PF03787"/>
    </source>
</evidence>
<accession>H6QA62</accession>
<dbReference type="EMBL" id="CP003316">
    <property type="protein sequence ID" value="AFA39184.1"/>
    <property type="molecule type" value="Genomic_DNA"/>
</dbReference>
<dbReference type="NCBIfam" id="TIGR02580">
    <property type="entry name" value="cas_RAMP_Cmr4"/>
    <property type="match status" value="1"/>
</dbReference>
<dbReference type="PANTHER" id="PTHR36700:SF1">
    <property type="entry name" value="CRISPR SYSTEM CMR SUBUNIT CMR4"/>
    <property type="match status" value="1"/>
</dbReference>
<reference evidence="3 4" key="1">
    <citation type="journal article" date="2012" name="Stand. Genomic Sci.">
        <title>Complete genome sequence of Pyrobaculum oguniense.</title>
        <authorList>
            <person name="Bernick D.L."/>
            <person name="Karplus K."/>
            <person name="Lui L.M."/>
            <person name="Coker J.K."/>
            <person name="Murphy J.N."/>
            <person name="Chan P.P."/>
            <person name="Cozen A.E."/>
            <person name="Lowe T.M."/>
        </authorList>
    </citation>
    <scope>NUCLEOTIDE SEQUENCE [LARGE SCALE GENOMIC DNA]</scope>
    <source>
        <strain evidence="3 4">TE7</strain>
    </source>
</reference>
<keyword evidence="1" id="KW-0051">Antiviral defense</keyword>
<dbReference type="AlphaFoldDB" id="H6QA62"/>
<gene>
    <name evidence="3" type="ordered locus">Pogu_1157</name>
</gene>
<sequence length="308" mass="33487">MPGRLFWVLALTSIHPGVGRSEAAHVDLPVQRDEFGLPAIWATSLKGAVRAKAEGGLFAGPYCVDVGKKDECAKVIAAFGPKPEYASEHSSAVAFLDAKLFAVPARSLRGVWIYVTSPLLLGFAKLYSQALGVPLSLPQLPTVGEGEVALSSGRFAENNVAVINEMKFKVVGEKAPALNLPPFDKVKQITGSEPGFAVVSDQDLPRVVRRSLLVQYRVRLKKETKTVETGPWSEEYIPPFTVFITGIHCNGRVREAVRVRLPPKDDKKNEEVVELKNFDPCAYVESKAKGPLWIGGKETVGKGLVEIL</sequence>
<dbReference type="PANTHER" id="PTHR36700">
    <property type="entry name" value="CRISPR SYSTEM CMR SUBUNIT CMR4"/>
    <property type="match status" value="1"/>
</dbReference>
<dbReference type="KEGG" id="pog:Pogu_1157"/>
<feature type="domain" description="CRISPR type III-associated protein" evidence="2">
    <location>
        <begin position="10"/>
        <end position="306"/>
    </location>
</feature>
<keyword evidence="4" id="KW-1185">Reference proteome</keyword>
<dbReference type="HOGENOM" id="CLU_047795_0_0_2"/>
<name>H6QA62_PYROT</name>
<evidence type="ECO:0000313" key="3">
    <source>
        <dbReference type="EMBL" id="AFA39184.1"/>
    </source>
</evidence>
<dbReference type="GO" id="GO:0051607">
    <property type="term" value="P:defense response to virus"/>
    <property type="evidence" value="ECO:0007669"/>
    <property type="project" value="UniProtKB-KW"/>
</dbReference>
<proteinExistence type="predicted"/>
<dbReference type="eggNOG" id="arCOG02657">
    <property type="taxonomic scope" value="Archaea"/>
</dbReference>
<protein>
    <submittedName>
        <fullName evidence="3">CRISPR type III-B/RAMP module RAMP protein Cmr4</fullName>
    </submittedName>
</protein>
<dbReference type="STRING" id="698757.Pogu_1157"/>
<organism evidence="3 4">
    <name type="scientific">Pyrobaculum oguniense (strain DSM 13380 / JCM 10595 / TE7)</name>
    <dbReference type="NCBI Taxonomy" id="698757"/>
    <lineage>
        <taxon>Archaea</taxon>
        <taxon>Thermoproteota</taxon>
        <taxon>Thermoprotei</taxon>
        <taxon>Thermoproteales</taxon>
        <taxon>Thermoproteaceae</taxon>
        <taxon>Pyrobaculum</taxon>
    </lineage>
</organism>
<dbReference type="Proteomes" id="UP000009062">
    <property type="component" value="Chromosome"/>
</dbReference>
<evidence type="ECO:0000256" key="1">
    <source>
        <dbReference type="ARBA" id="ARBA00023118"/>
    </source>
</evidence>
<dbReference type="InterPro" id="IPR013410">
    <property type="entry name" value="CRISPR-assoc_RAMP_Cmr4"/>
</dbReference>
<dbReference type="Pfam" id="PF03787">
    <property type="entry name" value="RAMPs"/>
    <property type="match status" value="1"/>
</dbReference>
<evidence type="ECO:0000313" key="4">
    <source>
        <dbReference type="Proteomes" id="UP000009062"/>
    </source>
</evidence>